<keyword evidence="8" id="KW-1185">Reference proteome</keyword>
<keyword evidence="3 5" id="KW-0238">DNA-binding</keyword>
<dbReference type="InterPro" id="IPR009057">
    <property type="entry name" value="Homeodomain-like_sf"/>
</dbReference>
<sequence>MERMPKIVDHEARRRHIAEAVHRVIDAKGMDSVSLREVAAEAGMSMGAVQHYFASKDEMLLLALGHLNTRISLRVAAVTHDGTPLGLLRVALLELLPLDDERRFEARVGLAFLARSVVAGDLAALLREGLPYVVGFYAGQIRAAQAAGQVEGDLDADQEAVMLFAFAQGMVNPVLIGHYTVEDAVSAVDYQLRRLRGGY</sequence>
<dbReference type="PRINTS" id="PR00455">
    <property type="entry name" value="HTHTETR"/>
</dbReference>
<accession>A0ABP7B319</accession>
<dbReference type="SUPFAM" id="SSF46689">
    <property type="entry name" value="Homeodomain-like"/>
    <property type="match status" value="1"/>
</dbReference>
<dbReference type="InterPro" id="IPR050109">
    <property type="entry name" value="HTH-type_TetR-like_transc_reg"/>
</dbReference>
<evidence type="ECO:0000256" key="4">
    <source>
        <dbReference type="ARBA" id="ARBA00023163"/>
    </source>
</evidence>
<keyword evidence="4" id="KW-0804">Transcription</keyword>
<dbReference type="PANTHER" id="PTHR30055">
    <property type="entry name" value="HTH-TYPE TRANSCRIPTIONAL REGULATOR RUTR"/>
    <property type="match status" value="1"/>
</dbReference>
<dbReference type="EMBL" id="BAAAZP010000010">
    <property type="protein sequence ID" value="GAA3647678.1"/>
    <property type="molecule type" value="Genomic_DNA"/>
</dbReference>
<dbReference type="Pfam" id="PF00440">
    <property type="entry name" value="TetR_N"/>
    <property type="match status" value="1"/>
</dbReference>
<proteinExistence type="predicted"/>
<dbReference type="InterPro" id="IPR039538">
    <property type="entry name" value="BetI_C"/>
</dbReference>
<evidence type="ECO:0000256" key="5">
    <source>
        <dbReference type="PROSITE-ProRule" id="PRU00335"/>
    </source>
</evidence>
<organism evidence="7 8">
    <name type="scientific">Nonomuraea antimicrobica</name>
    <dbReference type="NCBI Taxonomy" id="561173"/>
    <lineage>
        <taxon>Bacteria</taxon>
        <taxon>Bacillati</taxon>
        <taxon>Actinomycetota</taxon>
        <taxon>Actinomycetes</taxon>
        <taxon>Streptosporangiales</taxon>
        <taxon>Streptosporangiaceae</taxon>
        <taxon>Nonomuraea</taxon>
    </lineage>
</organism>
<dbReference type="Proteomes" id="UP001500902">
    <property type="component" value="Unassembled WGS sequence"/>
</dbReference>
<keyword evidence="2" id="KW-0805">Transcription regulation</keyword>
<gene>
    <name evidence="7" type="ORF">GCM10022224_008100</name>
</gene>
<dbReference type="InterPro" id="IPR001647">
    <property type="entry name" value="HTH_TetR"/>
</dbReference>
<keyword evidence="1" id="KW-0678">Repressor</keyword>
<dbReference type="PANTHER" id="PTHR30055:SF234">
    <property type="entry name" value="HTH-TYPE TRANSCRIPTIONAL REGULATOR BETI"/>
    <property type="match status" value="1"/>
</dbReference>
<feature type="DNA-binding region" description="H-T-H motif" evidence="5">
    <location>
        <begin position="34"/>
        <end position="53"/>
    </location>
</feature>
<dbReference type="PROSITE" id="PS50977">
    <property type="entry name" value="HTH_TETR_2"/>
    <property type="match status" value="1"/>
</dbReference>
<evidence type="ECO:0000313" key="7">
    <source>
        <dbReference type="EMBL" id="GAA3647678.1"/>
    </source>
</evidence>
<name>A0ABP7B319_9ACTN</name>
<comment type="caution">
    <text evidence="7">The sequence shown here is derived from an EMBL/GenBank/DDBJ whole genome shotgun (WGS) entry which is preliminary data.</text>
</comment>
<dbReference type="Gene3D" id="1.10.357.10">
    <property type="entry name" value="Tetracycline Repressor, domain 2"/>
    <property type="match status" value="1"/>
</dbReference>
<evidence type="ECO:0000259" key="6">
    <source>
        <dbReference type="PROSITE" id="PS50977"/>
    </source>
</evidence>
<reference evidence="8" key="1">
    <citation type="journal article" date="2019" name="Int. J. Syst. Evol. Microbiol.">
        <title>The Global Catalogue of Microorganisms (GCM) 10K type strain sequencing project: providing services to taxonomists for standard genome sequencing and annotation.</title>
        <authorList>
            <consortium name="The Broad Institute Genomics Platform"/>
            <consortium name="The Broad Institute Genome Sequencing Center for Infectious Disease"/>
            <person name="Wu L."/>
            <person name="Ma J."/>
        </authorList>
    </citation>
    <scope>NUCLEOTIDE SEQUENCE [LARGE SCALE GENOMIC DNA]</scope>
    <source>
        <strain evidence="8">JCM 16904</strain>
    </source>
</reference>
<evidence type="ECO:0000256" key="2">
    <source>
        <dbReference type="ARBA" id="ARBA00023015"/>
    </source>
</evidence>
<dbReference type="SUPFAM" id="SSF48498">
    <property type="entry name" value="Tetracyclin repressor-like, C-terminal domain"/>
    <property type="match status" value="1"/>
</dbReference>
<evidence type="ECO:0000256" key="1">
    <source>
        <dbReference type="ARBA" id="ARBA00022491"/>
    </source>
</evidence>
<evidence type="ECO:0000256" key="3">
    <source>
        <dbReference type="ARBA" id="ARBA00023125"/>
    </source>
</evidence>
<dbReference type="Pfam" id="PF13977">
    <property type="entry name" value="TetR_C_6"/>
    <property type="match status" value="1"/>
</dbReference>
<evidence type="ECO:0000313" key="8">
    <source>
        <dbReference type="Proteomes" id="UP001500902"/>
    </source>
</evidence>
<feature type="domain" description="HTH tetR-type" evidence="6">
    <location>
        <begin position="11"/>
        <end position="71"/>
    </location>
</feature>
<protein>
    <submittedName>
        <fullName evidence="7">TetR/AcrR family transcriptional regulator</fullName>
    </submittedName>
</protein>
<dbReference type="InterPro" id="IPR036271">
    <property type="entry name" value="Tet_transcr_reg_TetR-rel_C_sf"/>
</dbReference>